<proteinExistence type="predicted"/>
<accession>A0ABR4HV66</accession>
<evidence type="ECO:0000256" key="2">
    <source>
        <dbReference type="ARBA" id="ARBA00022741"/>
    </source>
</evidence>
<dbReference type="Gene3D" id="1.20.5.510">
    <property type="entry name" value="Single helix bin"/>
    <property type="match status" value="1"/>
</dbReference>
<keyword evidence="5" id="KW-1133">Transmembrane helix</keyword>
<evidence type="ECO:0000256" key="4">
    <source>
        <dbReference type="SAM" id="MobiDB-lite"/>
    </source>
</evidence>
<keyword evidence="5" id="KW-0472">Membrane</keyword>
<keyword evidence="5" id="KW-0812">Transmembrane</keyword>
<reference evidence="7 8" key="1">
    <citation type="submission" date="2024-07" db="EMBL/GenBank/DDBJ databases">
        <title>Section-level genome sequencing and comparative genomics of Aspergillus sections Usti and Cavernicolus.</title>
        <authorList>
            <consortium name="Lawrence Berkeley National Laboratory"/>
            <person name="Nybo J.L."/>
            <person name="Vesth T.C."/>
            <person name="Theobald S."/>
            <person name="Frisvad J.C."/>
            <person name="Larsen T.O."/>
            <person name="Kjaerboelling I."/>
            <person name="Rothschild-Mancinelli K."/>
            <person name="Lyhne E.K."/>
            <person name="Kogle M.E."/>
            <person name="Barry K."/>
            <person name="Clum A."/>
            <person name="Na H."/>
            <person name="Ledsgaard L."/>
            <person name="Lin J."/>
            <person name="Lipzen A."/>
            <person name="Kuo A."/>
            <person name="Riley R."/>
            <person name="Mondo S."/>
            <person name="LaButti K."/>
            <person name="Haridas S."/>
            <person name="Pangalinan J."/>
            <person name="Salamov A.A."/>
            <person name="Simmons B.A."/>
            <person name="Magnuson J.K."/>
            <person name="Chen J."/>
            <person name="Drula E."/>
            <person name="Henrissat B."/>
            <person name="Wiebenga A."/>
            <person name="Lubbers R.J."/>
            <person name="Gomes A.C."/>
            <person name="Makela M.R."/>
            <person name="Stajich J."/>
            <person name="Grigoriev I.V."/>
            <person name="Mortensen U.H."/>
            <person name="De vries R.P."/>
            <person name="Baker S.E."/>
            <person name="Andersen M.R."/>
        </authorList>
    </citation>
    <scope>NUCLEOTIDE SEQUENCE [LARGE SCALE GENOMIC DNA]</scope>
    <source>
        <strain evidence="7 8">CBS 600.67</strain>
    </source>
</reference>
<dbReference type="PANTHER" id="PTHR16861">
    <property type="entry name" value="GLYCOPROTEIN 38"/>
    <property type="match status" value="1"/>
</dbReference>
<feature type="region of interest" description="Disordered" evidence="4">
    <location>
        <begin position="137"/>
        <end position="198"/>
    </location>
</feature>
<evidence type="ECO:0000313" key="7">
    <source>
        <dbReference type="EMBL" id="KAL2819257.1"/>
    </source>
</evidence>
<dbReference type="Proteomes" id="UP001610335">
    <property type="component" value="Unassembled WGS sequence"/>
</dbReference>
<keyword evidence="3" id="KW-0067">ATP-binding</keyword>
<dbReference type="EMBL" id="JBFXLS010000078">
    <property type="protein sequence ID" value="KAL2819257.1"/>
    <property type="molecule type" value="Genomic_DNA"/>
</dbReference>
<keyword evidence="8" id="KW-1185">Reference proteome</keyword>
<organism evidence="7 8">
    <name type="scientific">Aspergillus cavernicola</name>
    <dbReference type="NCBI Taxonomy" id="176166"/>
    <lineage>
        <taxon>Eukaryota</taxon>
        <taxon>Fungi</taxon>
        <taxon>Dikarya</taxon>
        <taxon>Ascomycota</taxon>
        <taxon>Pezizomycotina</taxon>
        <taxon>Eurotiomycetes</taxon>
        <taxon>Eurotiomycetidae</taxon>
        <taxon>Eurotiales</taxon>
        <taxon>Aspergillaceae</taxon>
        <taxon>Aspergillus</taxon>
        <taxon>Aspergillus subgen. Nidulantes</taxon>
    </lineage>
</organism>
<evidence type="ECO:0000313" key="8">
    <source>
        <dbReference type="Proteomes" id="UP001610335"/>
    </source>
</evidence>
<feature type="transmembrane region" description="Helical" evidence="5">
    <location>
        <begin position="197"/>
        <end position="221"/>
    </location>
</feature>
<dbReference type="Pfam" id="PF21314">
    <property type="entry name" value="TM_ErbB1"/>
    <property type="match status" value="1"/>
</dbReference>
<comment type="caution">
    <text evidence="7">The sequence shown here is derived from an EMBL/GenBank/DDBJ whole genome shotgun (WGS) entry which is preliminary data.</text>
</comment>
<evidence type="ECO:0000256" key="3">
    <source>
        <dbReference type="ARBA" id="ARBA00022840"/>
    </source>
</evidence>
<sequence>MTTTNDLVATRITTTFVPPASESSIVGYYASGTAVGTIVCGSDYEFLVSSTYGVCCPTNSAGNCGFRQSCQASMMVYEDGSTFTCENNNACVETTIFQRQPSAGWSATMAWCIDEDNPTTIYRSFVGTQLTLVPAGSTAITTSSDPETTDTTTSDEIPTVTRSDSTMSTTTTTSITGSSEPQQTGGSEPDSDDGPNVGAIAGGVVGGVAGLVLIILAAWFVMRRQKQKNAELREIGTTYVAPEAK</sequence>
<dbReference type="PANTHER" id="PTHR16861:SF4">
    <property type="entry name" value="SH3 DOMAIN PROTEIN (AFU_ORTHOLOGUE AFUA_1G13610)"/>
    <property type="match status" value="1"/>
</dbReference>
<evidence type="ECO:0000256" key="1">
    <source>
        <dbReference type="ARBA" id="ARBA00022553"/>
    </source>
</evidence>
<feature type="compositionally biased region" description="Low complexity" evidence="4">
    <location>
        <begin position="140"/>
        <end position="179"/>
    </location>
</feature>
<dbReference type="InterPro" id="IPR049328">
    <property type="entry name" value="TM_ErbB1"/>
</dbReference>
<evidence type="ECO:0000259" key="6">
    <source>
        <dbReference type="Pfam" id="PF21314"/>
    </source>
</evidence>
<evidence type="ECO:0000256" key="5">
    <source>
        <dbReference type="SAM" id="Phobius"/>
    </source>
</evidence>
<gene>
    <name evidence="7" type="ORF">BDW59DRAFT_165119</name>
</gene>
<name>A0ABR4HV66_9EURO</name>
<keyword evidence="2" id="KW-0547">Nucleotide-binding</keyword>
<feature type="domain" description="Epidermal growth factor receptor-like transmembrane-juxtamembrane segment" evidence="6">
    <location>
        <begin position="200"/>
        <end position="228"/>
    </location>
</feature>
<protein>
    <recommendedName>
        <fullName evidence="6">Epidermal growth factor receptor-like transmembrane-juxtamembrane segment domain-containing protein</fullName>
    </recommendedName>
</protein>
<keyword evidence="1" id="KW-0597">Phosphoprotein</keyword>